<evidence type="ECO:0000313" key="2">
    <source>
        <dbReference type="Proteomes" id="UP000026961"/>
    </source>
</evidence>
<keyword evidence="2" id="KW-1185">Reference proteome</keyword>
<proteinExistence type="predicted"/>
<evidence type="ECO:0000313" key="1">
    <source>
        <dbReference type="EnsemblPlants" id="OGLUM08G05820.1"/>
    </source>
</evidence>
<dbReference type="Proteomes" id="UP000026961">
    <property type="component" value="Chromosome 8"/>
</dbReference>
<reference evidence="1" key="2">
    <citation type="submission" date="2018-05" db="EMBL/GenBank/DDBJ databases">
        <title>OgluRS3 (Oryza glumaepatula Reference Sequence Version 3).</title>
        <authorList>
            <person name="Zhang J."/>
            <person name="Kudrna D."/>
            <person name="Lee S."/>
            <person name="Talag J."/>
            <person name="Welchert J."/>
            <person name="Wing R.A."/>
        </authorList>
    </citation>
    <scope>NUCLEOTIDE SEQUENCE [LARGE SCALE GENOMIC DNA]</scope>
</reference>
<sequence length="142" mass="16957">MVRPNPSRCCWMQGFFWTVEIHSLWRLEGITDLSNHHNPRRGAWMTEERPPPTSSIVAWTVEDAADGDELRRGTWMVGPPMTIFWCPAHDTSNRLIPDRYHLISRKYHIIHGRNRLIPDRYHLIPYSYHLIPLKYRLIPVRY</sequence>
<accession>A0A0E0ARV5</accession>
<protein>
    <submittedName>
        <fullName evidence="1">Uncharacterized protein</fullName>
    </submittedName>
</protein>
<dbReference type="HOGENOM" id="CLU_148963_0_0_1"/>
<reference evidence="1" key="1">
    <citation type="submission" date="2015-04" db="UniProtKB">
        <authorList>
            <consortium name="EnsemblPlants"/>
        </authorList>
    </citation>
    <scope>IDENTIFICATION</scope>
</reference>
<dbReference type="AlphaFoldDB" id="A0A0E0ARV5"/>
<organism evidence="1">
    <name type="scientific">Oryza glumipatula</name>
    <dbReference type="NCBI Taxonomy" id="40148"/>
    <lineage>
        <taxon>Eukaryota</taxon>
        <taxon>Viridiplantae</taxon>
        <taxon>Streptophyta</taxon>
        <taxon>Embryophyta</taxon>
        <taxon>Tracheophyta</taxon>
        <taxon>Spermatophyta</taxon>
        <taxon>Magnoliopsida</taxon>
        <taxon>Liliopsida</taxon>
        <taxon>Poales</taxon>
        <taxon>Poaceae</taxon>
        <taxon>BOP clade</taxon>
        <taxon>Oryzoideae</taxon>
        <taxon>Oryzeae</taxon>
        <taxon>Oryzinae</taxon>
        <taxon>Oryza</taxon>
    </lineage>
</organism>
<dbReference type="EnsemblPlants" id="OGLUM08G05820.1">
    <property type="protein sequence ID" value="OGLUM08G05820.1"/>
    <property type="gene ID" value="OGLUM08G05820"/>
</dbReference>
<name>A0A0E0ARV5_9ORYZ</name>
<dbReference type="Gramene" id="OGLUM08G05820.1">
    <property type="protein sequence ID" value="OGLUM08G05820.1"/>
    <property type="gene ID" value="OGLUM08G05820"/>
</dbReference>